<feature type="domain" description="HSF-type DNA-binding" evidence="7">
    <location>
        <begin position="53"/>
        <end position="149"/>
    </location>
</feature>
<sequence>MYLWCYKIVDIYTLVLTDTLHPEPRVDSSFVIVLNMAESCEESRVKLRLRFDPKTRFPFKLYDVANDSYLVKWNSDGTSVLVDEETFEEEVMRCYPGFVKIASFVNFRRLFREYSFEWKIVDGTDSLFEFSHPSFVRGGMSLLAGVKTKRKSFYKPFLCRREEMCPLATSSPKQYSQRRNRCRRRTSESENSCDNMSEDVNRLSELSALKTGFRTVSKFPQTVPSAAVVAAATATAFGDDDGSSLVHGHQPYLSTQVMSAMGGAVDVALSGDNRLSMHDLNEVLAIYAKNELSEEEFLQLLSNKSDETLGEAMQRLQNDSGESINPSPSETWSQDEEFVPLNYSSNADVDTEWMYQYGKIVASDSGVSNFSCALVAEKDSLGITNAGDAPGKQECPYLLDLSPEADSLMYSVLAPVSADIQGGRWSALL</sequence>
<keyword evidence="9" id="KW-1185">Reference proteome</keyword>
<dbReference type="GO" id="GO:0003700">
    <property type="term" value="F:DNA-binding transcription factor activity"/>
    <property type="evidence" value="ECO:0007669"/>
    <property type="project" value="InterPro"/>
</dbReference>
<dbReference type="PANTHER" id="PTHR10015">
    <property type="entry name" value="HEAT SHOCK TRANSCRIPTION FACTOR"/>
    <property type="match status" value="1"/>
</dbReference>
<accession>A0A2T7PA58</accession>
<dbReference type="STRING" id="400727.A0A2T7PA58"/>
<comment type="subcellular location">
    <subcellularLocation>
        <location evidence="1">Nucleus</location>
    </subcellularLocation>
</comment>
<evidence type="ECO:0000259" key="7">
    <source>
        <dbReference type="SMART" id="SM00415"/>
    </source>
</evidence>
<name>A0A2T7PA58_POMCA</name>
<evidence type="ECO:0000313" key="8">
    <source>
        <dbReference type="EMBL" id="PVD30299.1"/>
    </source>
</evidence>
<dbReference type="InterPro" id="IPR000232">
    <property type="entry name" value="HSF_DNA-bd"/>
</dbReference>
<dbReference type="InterPro" id="IPR036390">
    <property type="entry name" value="WH_DNA-bd_sf"/>
</dbReference>
<evidence type="ECO:0000256" key="2">
    <source>
        <dbReference type="ARBA" id="ARBA00006403"/>
    </source>
</evidence>
<comment type="similarity">
    <text evidence="2 5">Belongs to the HSF family.</text>
</comment>
<evidence type="ECO:0000256" key="6">
    <source>
        <dbReference type="SAM" id="MobiDB-lite"/>
    </source>
</evidence>
<dbReference type="GO" id="GO:0043565">
    <property type="term" value="F:sequence-specific DNA binding"/>
    <property type="evidence" value="ECO:0007669"/>
    <property type="project" value="InterPro"/>
</dbReference>
<evidence type="ECO:0000256" key="3">
    <source>
        <dbReference type="ARBA" id="ARBA00023125"/>
    </source>
</evidence>
<dbReference type="SUPFAM" id="SSF46785">
    <property type="entry name" value="Winged helix' DNA-binding domain"/>
    <property type="match status" value="1"/>
</dbReference>
<evidence type="ECO:0000256" key="4">
    <source>
        <dbReference type="ARBA" id="ARBA00023242"/>
    </source>
</evidence>
<evidence type="ECO:0000313" key="9">
    <source>
        <dbReference type="Proteomes" id="UP000245119"/>
    </source>
</evidence>
<evidence type="ECO:0000256" key="5">
    <source>
        <dbReference type="RuleBase" id="RU004020"/>
    </source>
</evidence>
<dbReference type="InterPro" id="IPR036388">
    <property type="entry name" value="WH-like_DNA-bd_sf"/>
</dbReference>
<dbReference type="GO" id="GO:0005634">
    <property type="term" value="C:nucleus"/>
    <property type="evidence" value="ECO:0007669"/>
    <property type="project" value="UniProtKB-SubCell"/>
</dbReference>
<dbReference type="SMART" id="SM00415">
    <property type="entry name" value="HSF"/>
    <property type="match status" value="1"/>
</dbReference>
<reference evidence="8 9" key="1">
    <citation type="submission" date="2018-04" db="EMBL/GenBank/DDBJ databases">
        <title>The genome of golden apple snail Pomacea canaliculata provides insight into stress tolerance and invasive adaptation.</title>
        <authorList>
            <person name="Liu C."/>
            <person name="Liu B."/>
            <person name="Ren Y."/>
            <person name="Zhang Y."/>
            <person name="Wang H."/>
            <person name="Li S."/>
            <person name="Jiang F."/>
            <person name="Yin L."/>
            <person name="Zhang G."/>
            <person name="Qian W."/>
            <person name="Fan W."/>
        </authorList>
    </citation>
    <scope>NUCLEOTIDE SEQUENCE [LARGE SCALE GENOMIC DNA]</scope>
    <source>
        <strain evidence="8">SZHN2017</strain>
        <tissue evidence="8">Muscle</tissue>
    </source>
</reference>
<keyword evidence="3" id="KW-0238">DNA-binding</keyword>
<organism evidence="8 9">
    <name type="scientific">Pomacea canaliculata</name>
    <name type="common">Golden apple snail</name>
    <dbReference type="NCBI Taxonomy" id="400727"/>
    <lineage>
        <taxon>Eukaryota</taxon>
        <taxon>Metazoa</taxon>
        <taxon>Spiralia</taxon>
        <taxon>Lophotrochozoa</taxon>
        <taxon>Mollusca</taxon>
        <taxon>Gastropoda</taxon>
        <taxon>Caenogastropoda</taxon>
        <taxon>Architaenioglossa</taxon>
        <taxon>Ampullarioidea</taxon>
        <taxon>Ampullariidae</taxon>
        <taxon>Pomacea</taxon>
    </lineage>
</organism>
<feature type="region of interest" description="Disordered" evidence="6">
    <location>
        <begin position="170"/>
        <end position="196"/>
    </location>
</feature>
<dbReference type="Proteomes" id="UP000245119">
    <property type="component" value="Linkage Group LG5"/>
</dbReference>
<protein>
    <recommendedName>
        <fullName evidence="7">HSF-type DNA-binding domain-containing protein</fullName>
    </recommendedName>
</protein>
<dbReference type="AlphaFoldDB" id="A0A2T7PA58"/>
<gene>
    <name evidence="8" type="ORF">C0Q70_09563</name>
</gene>
<keyword evidence="4" id="KW-0539">Nucleus</keyword>
<dbReference type="Pfam" id="PF00447">
    <property type="entry name" value="HSF_DNA-bind"/>
    <property type="match status" value="1"/>
</dbReference>
<dbReference type="Gene3D" id="1.10.10.10">
    <property type="entry name" value="Winged helix-like DNA-binding domain superfamily/Winged helix DNA-binding domain"/>
    <property type="match status" value="1"/>
</dbReference>
<comment type="caution">
    <text evidence="8">The sequence shown here is derived from an EMBL/GenBank/DDBJ whole genome shotgun (WGS) entry which is preliminary data.</text>
</comment>
<proteinExistence type="inferred from homology"/>
<dbReference type="PANTHER" id="PTHR10015:SF465">
    <property type="entry name" value="HSF-TYPE DNA-BINDING DOMAIN-CONTAINING PROTEIN"/>
    <property type="match status" value="1"/>
</dbReference>
<evidence type="ECO:0000256" key="1">
    <source>
        <dbReference type="ARBA" id="ARBA00004123"/>
    </source>
</evidence>
<dbReference type="EMBL" id="PZQS01000005">
    <property type="protein sequence ID" value="PVD30299.1"/>
    <property type="molecule type" value="Genomic_DNA"/>
</dbReference>